<dbReference type="InterPro" id="IPR050109">
    <property type="entry name" value="HTH-type_TetR-like_transc_reg"/>
</dbReference>
<feature type="domain" description="HTH tetR-type" evidence="6">
    <location>
        <begin position="27"/>
        <end position="87"/>
    </location>
</feature>
<name>A0A317ZTU4_9MICO</name>
<evidence type="ECO:0000313" key="8">
    <source>
        <dbReference type="Proteomes" id="UP000246722"/>
    </source>
</evidence>
<feature type="DNA-binding region" description="H-T-H motif" evidence="4">
    <location>
        <begin position="50"/>
        <end position="69"/>
    </location>
</feature>
<dbReference type="PRINTS" id="PR00455">
    <property type="entry name" value="HTHTETR"/>
</dbReference>
<dbReference type="Proteomes" id="UP000246722">
    <property type="component" value="Unassembled WGS sequence"/>
</dbReference>
<evidence type="ECO:0000256" key="5">
    <source>
        <dbReference type="SAM" id="MobiDB-lite"/>
    </source>
</evidence>
<dbReference type="EMBL" id="QHLY01000007">
    <property type="protein sequence ID" value="PXA70679.1"/>
    <property type="molecule type" value="Genomic_DNA"/>
</dbReference>
<gene>
    <name evidence="7" type="ORF">CTB96_06235</name>
</gene>
<dbReference type="OrthoDB" id="4546168at2"/>
<comment type="caution">
    <text evidence="7">The sequence shown here is derived from an EMBL/GenBank/DDBJ whole genome shotgun (WGS) entry which is preliminary data.</text>
</comment>
<accession>A0A317ZTU4</accession>
<keyword evidence="1" id="KW-0805">Transcription regulation</keyword>
<dbReference type="GO" id="GO:0000976">
    <property type="term" value="F:transcription cis-regulatory region binding"/>
    <property type="evidence" value="ECO:0007669"/>
    <property type="project" value="TreeGrafter"/>
</dbReference>
<dbReference type="InterPro" id="IPR009057">
    <property type="entry name" value="Homeodomain-like_sf"/>
</dbReference>
<keyword evidence="2 4" id="KW-0238">DNA-binding</keyword>
<dbReference type="Pfam" id="PF00440">
    <property type="entry name" value="TetR_N"/>
    <property type="match status" value="1"/>
</dbReference>
<dbReference type="PROSITE" id="PS50977">
    <property type="entry name" value="HTH_TETR_2"/>
    <property type="match status" value="1"/>
</dbReference>
<dbReference type="SUPFAM" id="SSF46689">
    <property type="entry name" value="Homeodomain-like"/>
    <property type="match status" value="1"/>
</dbReference>
<sequence length="226" mass="24679">MRRMRPIPDNSTGLTAPPVGRRERGKVDKRDRIHAAAAELFAERGYSAVTTQDIADRADVAIGTLFRYASSKPELLTMVYNAELSHGIERGLNIGGTDADPTDQIMRLLGPLLDAGLRQRENMAVYQREILFGDPDGAFRSEALDLVDRLESSIALVLAQLGEPGTDPRLRPDVDVTLAARSIFSVLHMEIIRTGLGREAPADLPATLRIEIALLMSGITTPVPTR</sequence>
<dbReference type="AlphaFoldDB" id="A0A317ZTU4"/>
<evidence type="ECO:0000313" key="7">
    <source>
        <dbReference type="EMBL" id="PXA70679.1"/>
    </source>
</evidence>
<dbReference type="SUPFAM" id="SSF48498">
    <property type="entry name" value="Tetracyclin repressor-like, C-terminal domain"/>
    <property type="match status" value="1"/>
</dbReference>
<evidence type="ECO:0000256" key="3">
    <source>
        <dbReference type="ARBA" id="ARBA00023163"/>
    </source>
</evidence>
<feature type="compositionally biased region" description="Basic and acidic residues" evidence="5">
    <location>
        <begin position="20"/>
        <end position="29"/>
    </location>
</feature>
<dbReference type="InterPro" id="IPR001647">
    <property type="entry name" value="HTH_TetR"/>
</dbReference>
<dbReference type="GO" id="GO:0003700">
    <property type="term" value="F:DNA-binding transcription factor activity"/>
    <property type="evidence" value="ECO:0007669"/>
    <property type="project" value="TreeGrafter"/>
</dbReference>
<dbReference type="PANTHER" id="PTHR30055">
    <property type="entry name" value="HTH-TYPE TRANSCRIPTIONAL REGULATOR RUTR"/>
    <property type="match status" value="1"/>
</dbReference>
<organism evidence="7 8">
    <name type="scientific">Cryobacterium arcticum</name>
    <dbReference type="NCBI Taxonomy" id="670052"/>
    <lineage>
        <taxon>Bacteria</taxon>
        <taxon>Bacillati</taxon>
        <taxon>Actinomycetota</taxon>
        <taxon>Actinomycetes</taxon>
        <taxon>Micrococcales</taxon>
        <taxon>Microbacteriaceae</taxon>
        <taxon>Cryobacterium</taxon>
    </lineage>
</organism>
<proteinExistence type="predicted"/>
<feature type="region of interest" description="Disordered" evidence="5">
    <location>
        <begin position="1"/>
        <end position="29"/>
    </location>
</feature>
<evidence type="ECO:0000256" key="2">
    <source>
        <dbReference type="ARBA" id="ARBA00023125"/>
    </source>
</evidence>
<keyword evidence="8" id="KW-1185">Reference proteome</keyword>
<dbReference type="Gene3D" id="1.10.357.10">
    <property type="entry name" value="Tetracycline Repressor, domain 2"/>
    <property type="match status" value="1"/>
</dbReference>
<evidence type="ECO:0000256" key="4">
    <source>
        <dbReference type="PROSITE-ProRule" id="PRU00335"/>
    </source>
</evidence>
<reference evidence="7 8" key="1">
    <citation type="submission" date="2018-05" db="EMBL/GenBank/DDBJ databases">
        <title>Genetic diversity of glacier-inhabiting Cryobacterium bacteria in China and description of Cryobacterium mengkeensis sp. nov. and Arthrobacter glacialis sp. nov.</title>
        <authorList>
            <person name="Liu Q."/>
            <person name="Xin Y.-H."/>
        </authorList>
    </citation>
    <scope>NUCLEOTIDE SEQUENCE [LARGE SCALE GENOMIC DNA]</scope>
    <source>
        <strain evidence="7 8">SK-1</strain>
    </source>
</reference>
<protein>
    <submittedName>
        <fullName evidence="7">TetR/AcrR family transcriptional regulator</fullName>
    </submittedName>
</protein>
<evidence type="ECO:0000256" key="1">
    <source>
        <dbReference type="ARBA" id="ARBA00023015"/>
    </source>
</evidence>
<dbReference type="InterPro" id="IPR036271">
    <property type="entry name" value="Tet_transcr_reg_TetR-rel_C_sf"/>
</dbReference>
<dbReference type="PANTHER" id="PTHR30055:SF234">
    <property type="entry name" value="HTH-TYPE TRANSCRIPTIONAL REGULATOR BETI"/>
    <property type="match status" value="1"/>
</dbReference>
<evidence type="ECO:0000259" key="6">
    <source>
        <dbReference type="PROSITE" id="PS50977"/>
    </source>
</evidence>
<keyword evidence="3" id="KW-0804">Transcription</keyword>